<proteinExistence type="predicted"/>
<reference evidence="13" key="1">
    <citation type="submission" date="2023-03" db="EMBL/GenBank/DDBJ databases">
        <title>Electrophorus voltai genome.</title>
        <authorList>
            <person name="Bian C."/>
        </authorList>
    </citation>
    <scope>NUCLEOTIDE SEQUENCE</scope>
    <source>
        <strain evidence="13">CB-2022</strain>
        <tissue evidence="13">Muscle</tissue>
    </source>
</reference>
<feature type="transmembrane region" description="Helical" evidence="11">
    <location>
        <begin position="32"/>
        <end position="53"/>
    </location>
</feature>
<gene>
    <name evidence="13" type="ORF">P4O66_017969</name>
</gene>
<protein>
    <recommendedName>
        <fullName evidence="12">Aspartyl beta-hydroxylase/Triadin domain-containing protein</fullName>
    </recommendedName>
</protein>
<comment type="caution">
    <text evidence="13">The sequence shown here is derived from an EMBL/GenBank/DDBJ whole genome shotgun (WGS) entry which is preliminary data.</text>
</comment>
<keyword evidence="4 11" id="KW-1133">Transmembrane helix</keyword>
<feature type="compositionally biased region" description="Basic and acidic residues" evidence="10">
    <location>
        <begin position="148"/>
        <end position="165"/>
    </location>
</feature>
<evidence type="ECO:0000256" key="10">
    <source>
        <dbReference type="SAM" id="MobiDB-lite"/>
    </source>
</evidence>
<feature type="domain" description="Aspartyl beta-hydroxylase/Triadin" evidence="12">
    <location>
        <begin position="28"/>
        <end position="64"/>
    </location>
</feature>
<dbReference type="EMBL" id="JAROKS010000025">
    <property type="protein sequence ID" value="KAK1786264.1"/>
    <property type="molecule type" value="Genomic_DNA"/>
</dbReference>
<keyword evidence="7" id="KW-0325">Glycoprotein</keyword>
<evidence type="ECO:0000256" key="5">
    <source>
        <dbReference type="ARBA" id="ARBA00023136"/>
    </source>
</evidence>
<organism evidence="13 14">
    <name type="scientific">Electrophorus voltai</name>
    <dbReference type="NCBI Taxonomy" id="2609070"/>
    <lineage>
        <taxon>Eukaryota</taxon>
        <taxon>Metazoa</taxon>
        <taxon>Chordata</taxon>
        <taxon>Craniata</taxon>
        <taxon>Vertebrata</taxon>
        <taxon>Euteleostomi</taxon>
        <taxon>Actinopterygii</taxon>
        <taxon>Neopterygii</taxon>
        <taxon>Teleostei</taxon>
        <taxon>Ostariophysi</taxon>
        <taxon>Gymnotiformes</taxon>
        <taxon>Gymnotoidei</taxon>
        <taxon>Gymnotidae</taxon>
        <taxon>Electrophorus</taxon>
    </lineage>
</organism>
<comment type="subcellular location">
    <subcellularLocation>
        <location evidence="8">Endomembrane system</location>
        <topology evidence="8">Single-pass membrane protein</topology>
    </subcellularLocation>
    <subcellularLocation>
        <location evidence="1">Membrane</location>
        <topology evidence="1">Single-pass type II membrane protein</topology>
    </subcellularLocation>
</comment>
<dbReference type="GO" id="GO:0016020">
    <property type="term" value="C:membrane"/>
    <property type="evidence" value="ECO:0007669"/>
    <property type="project" value="UniProtKB-SubCell"/>
</dbReference>
<keyword evidence="2" id="KW-0597">Phosphoprotein</keyword>
<evidence type="ECO:0000313" key="13">
    <source>
        <dbReference type="EMBL" id="KAK1786264.1"/>
    </source>
</evidence>
<evidence type="ECO:0000256" key="9">
    <source>
        <dbReference type="SAM" id="Coils"/>
    </source>
</evidence>
<evidence type="ECO:0000259" key="12">
    <source>
        <dbReference type="Pfam" id="PF05279"/>
    </source>
</evidence>
<dbReference type="PANTHER" id="PTHR12366:SF32">
    <property type="entry name" value="ASPARTATE BETA-HYDROXYLASE ISOFORM X1"/>
    <property type="match status" value="1"/>
</dbReference>
<feature type="compositionally biased region" description="Acidic residues" evidence="10">
    <location>
        <begin position="604"/>
        <end position="635"/>
    </location>
</feature>
<dbReference type="InterPro" id="IPR039038">
    <property type="entry name" value="ASPH"/>
</dbReference>
<feature type="compositionally biased region" description="Basic and acidic residues" evidence="10">
    <location>
        <begin position="485"/>
        <end position="496"/>
    </location>
</feature>
<feature type="compositionally biased region" description="Acidic residues" evidence="10">
    <location>
        <begin position="463"/>
        <end position="481"/>
    </location>
</feature>
<evidence type="ECO:0000256" key="2">
    <source>
        <dbReference type="ARBA" id="ARBA00022553"/>
    </source>
</evidence>
<evidence type="ECO:0000256" key="1">
    <source>
        <dbReference type="ARBA" id="ARBA00004606"/>
    </source>
</evidence>
<evidence type="ECO:0000256" key="11">
    <source>
        <dbReference type="SAM" id="Phobius"/>
    </source>
</evidence>
<evidence type="ECO:0000256" key="7">
    <source>
        <dbReference type="ARBA" id="ARBA00023180"/>
    </source>
</evidence>
<feature type="compositionally biased region" description="Acidic residues" evidence="10">
    <location>
        <begin position="441"/>
        <end position="450"/>
    </location>
</feature>
<feature type="compositionally biased region" description="Acidic residues" evidence="10">
    <location>
        <begin position="536"/>
        <end position="564"/>
    </location>
</feature>
<feature type="region of interest" description="Disordered" evidence="10">
    <location>
        <begin position="233"/>
        <end position="269"/>
    </location>
</feature>
<feature type="region of interest" description="Disordered" evidence="10">
    <location>
        <begin position="441"/>
        <end position="635"/>
    </location>
</feature>
<feature type="compositionally biased region" description="Basic and acidic residues" evidence="10">
    <location>
        <begin position="233"/>
        <end position="242"/>
    </location>
</feature>
<accession>A0AAD8YUT7</accession>
<dbReference type="GO" id="GO:0005783">
    <property type="term" value="C:endoplasmic reticulum"/>
    <property type="evidence" value="ECO:0007669"/>
    <property type="project" value="TreeGrafter"/>
</dbReference>
<keyword evidence="6" id="KW-1015">Disulfide bond</keyword>
<feature type="region of interest" description="Disordered" evidence="10">
    <location>
        <begin position="127"/>
        <end position="165"/>
    </location>
</feature>
<sequence>MATKKNARGQSKKEVKQQLASKNGKKPEGSSFFTWFIVLALLGVWTSVAVVYFDLVDYQGVIAKAQDLRYNLSEILQGLTKDGSKENSDSIEEVLDILAEEGSDWFQGFFTFLYDIMSPFETLEDEESEAAAEDVAGTSQTEGVHGQKTYDKPRELSDKREGSHAKDVGLRLREALKQQLAIIHERVEARKIAKMALAEVRSILAKEQEEKALERIKQESEAKAWERAQARLREEGLADKPNVEGPSPPAKEEAPAASDEAPEPESVVEEEIRAVDAEETGQLPPIMGIFCLWRKPFEAVEEDFEAVEDDFEAVEDDFEAVEDDFEAVEDDFEAVWEEPEVVWEEPEAVEEEEVEEEVPEEEPVVVEEEPEVLDEVPVEEVEPVQEQEAIQKATTPEEAFEEADYAELVAPVEETVPVETAASVEETVEEAVYAGEAVIEEAETSEEPDTAVDVAPSEQAALTEEELEASSVEETEEEMVEEAAPAEKAEEDKWPVEEAIELAAPVEENIEEGAPDEEEALEEVTVEAVAEHKEELPEEQVDVPAEEEPLGETEMDTTEDSAEDIQEKEALTGSETTGETGEIDTCITFFLTVFEEQPPPQEETAVEDASDEDEQEEEAIEYFEQDELQDEPTGN</sequence>
<evidence type="ECO:0000313" key="14">
    <source>
        <dbReference type="Proteomes" id="UP001239994"/>
    </source>
</evidence>
<dbReference type="Proteomes" id="UP001239994">
    <property type="component" value="Unassembled WGS sequence"/>
</dbReference>
<feature type="region of interest" description="Disordered" evidence="10">
    <location>
        <begin position="380"/>
        <end position="399"/>
    </location>
</feature>
<feature type="compositionally biased region" description="Acidic residues" evidence="10">
    <location>
        <begin position="508"/>
        <end position="525"/>
    </location>
</feature>
<dbReference type="InterPro" id="IPR007943">
    <property type="entry name" value="Asp-B-hydro/Triadin_dom"/>
</dbReference>
<dbReference type="PANTHER" id="PTHR12366">
    <property type="entry name" value="ASPARTYL/ASPARAGINYL BETA-HYDROXYLASE"/>
    <property type="match status" value="1"/>
</dbReference>
<keyword evidence="9" id="KW-0175">Coiled coil</keyword>
<dbReference type="GO" id="GO:0062101">
    <property type="term" value="F:peptidyl-aspartic acid 3-dioxygenase activity"/>
    <property type="evidence" value="ECO:0007669"/>
    <property type="project" value="InterPro"/>
</dbReference>
<feature type="compositionally biased region" description="Acidic residues" evidence="10">
    <location>
        <begin position="260"/>
        <end position="269"/>
    </location>
</feature>
<feature type="region of interest" description="Disordered" evidence="10">
    <location>
        <begin position="341"/>
        <end position="373"/>
    </location>
</feature>
<evidence type="ECO:0000256" key="3">
    <source>
        <dbReference type="ARBA" id="ARBA00022692"/>
    </source>
</evidence>
<feature type="region of interest" description="Disordered" evidence="10">
    <location>
        <begin position="1"/>
        <end position="26"/>
    </location>
</feature>
<evidence type="ECO:0000256" key="6">
    <source>
        <dbReference type="ARBA" id="ARBA00023157"/>
    </source>
</evidence>
<dbReference type="Pfam" id="PF05279">
    <property type="entry name" value="Asp-B-Hydro_N"/>
    <property type="match status" value="1"/>
</dbReference>
<keyword evidence="5 11" id="KW-0472">Membrane</keyword>
<name>A0AAD8YUT7_9TELE</name>
<feature type="coiled-coil region" evidence="9">
    <location>
        <begin position="297"/>
        <end position="331"/>
    </location>
</feature>
<keyword evidence="14" id="KW-1185">Reference proteome</keyword>
<keyword evidence="3 11" id="KW-0812">Transmembrane</keyword>
<dbReference type="AlphaFoldDB" id="A0AAD8YUT7"/>
<evidence type="ECO:0000256" key="4">
    <source>
        <dbReference type="ARBA" id="ARBA00022989"/>
    </source>
</evidence>
<evidence type="ECO:0000256" key="8">
    <source>
        <dbReference type="ARBA" id="ARBA00037847"/>
    </source>
</evidence>